<dbReference type="PROSITE" id="PS50053">
    <property type="entry name" value="UBIQUITIN_2"/>
    <property type="match status" value="1"/>
</dbReference>
<feature type="compositionally biased region" description="Low complexity" evidence="1">
    <location>
        <begin position="7"/>
        <end position="27"/>
    </location>
</feature>
<reference evidence="3" key="1">
    <citation type="submission" date="2021-01" db="EMBL/GenBank/DDBJ databases">
        <authorList>
            <person name="Corre E."/>
            <person name="Pelletier E."/>
            <person name="Niang G."/>
            <person name="Scheremetjew M."/>
            <person name="Finn R."/>
            <person name="Kale V."/>
            <person name="Holt S."/>
            <person name="Cochrane G."/>
            <person name="Meng A."/>
            <person name="Brown T."/>
            <person name="Cohen L."/>
        </authorList>
    </citation>
    <scope>NUCLEOTIDE SEQUENCE</scope>
    <source>
        <strain evidence="3">CCMP3105</strain>
    </source>
</reference>
<feature type="domain" description="Ubiquitin-like" evidence="2">
    <location>
        <begin position="29"/>
        <end position="100"/>
    </location>
</feature>
<feature type="compositionally biased region" description="Low complexity" evidence="1">
    <location>
        <begin position="431"/>
        <end position="450"/>
    </location>
</feature>
<dbReference type="GO" id="GO:0036503">
    <property type="term" value="P:ERAD pathway"/>
    <property type="evidence" value="ECO:0007669"/>
    <property type="project" value="TreeGrafter"/>
</dbReference>
<dbReference type="InterPro" id="IPR000626">
    <property type="entry name" value="Ubiquitin-like_dom"/>
</dbReference>
<name>A0A7S4T0H8_9DINO</name>
<feature type="compositionally biased region" description="Low complexity" evidence="1">
    <location>
        <begin position="459"/>
        <end position="469"/>
    </location>
</feature>
<feature type="compositionally biased region" description="Polar residues" evidence="1">
    <location>
        <begin position="716"/>
        <end position="725"/>
    </location>
</feature>
<dbReference type="Pfam" id="PF00240">
    <property type="entry name" value="ubiquitin"/>
    <property type="match status" value="1"/>
</dbReference>
<feature type="region of interest" description="Disordered" evidence="1">
    <location>
        <begin position="689"/>
        <end position="725"/>
    </location>
</feature>
<dbReference type="PANTHER" id="PTHR15204:SF0">
    <property type="entry name" value="LARGE PROLINE-RICH PROTEIN BAG6"/>
    <property type="match status" value="1"/>
</dbReference>
<dbReference type="InterPro" id="IPR029071">
    <property type="entry name" value="Ubiquitin-like_domsf"/>
</dbReference>
<dbReference type="SUPFAM" id="SSF54236">
    <property type="entry name" value="Ubiquitin-like"/>
    <property type="match status" value="1"/>
</dbReference>
<dbReference type="PROSITE" id="PS00299">
    <property type="entry name" value="UBIQUITIN_1"/>
    <property type="match status" value="1"/>
</dbReference>
<evidence type="ECO:0000256" key="1">
    <source>
        <dbReference type="SAM" id="MobiDB-lite"/>
    </source>
</evidence>
<proteinExistence type="predicted"/>
<dbReference type="PANTHER" id="PTHR15204">
    <property type="entry name" value="LARGE PROLINE-RICH PROTEIN BAG6"/>
    <property type="match status" value="1"/>
</dbReference>
<dbReference type="GO" id="GO:0071818">
    <property type="term" value="C:BAT3 complex"/>
    <property type="evidence" value="ECO:0007669"/>
    <property type="project" value="TreeGrafter"/>
</dbReference>
<dbReference type="Gene3D" id="3.10.20.90">
    <property type="entry name" value="Phosphatidylinositol 3-kinase Catalytic Subunit, Chain A, domain 1"/>
    <property type="match status" value="1"/>
</dbReference>
<dbReference type="InterPro" id="IPR019954">
    <property type="entry name" value="Ubiquitin_CS"/>
</dbReference>
<dbReference type="EMBL" id="HBNR01082505">
    <property type="protein sequence ID" value="CAE4659804.1"/>
    <property type="molecule type" value="Transcribed_RNA"/>
</dbReference>
<evidence type="ECO:0000259" key="2">
    <source>
        <dbReference type="PROSITE" id="PS50053"/>
    </source>
</evidence>
<feature type="region of interest" description="Disordered" evidence="1">
    <location>
        <begin position="1"/>
        <end position="27"/>
    </location>
</feature>
<organism evidence="3">
    <name type="scientific">Alexandrium monilatum</name>
    <dbReference type="NCBI Taxonomy" id="311494"/>
    <lineage>
        <taxon>Eukaryota</taxon>
        <taxon>Sar</taxon>
        <taxon>Alveolata</taxon>
        <taxon>Dinophyceae</taxon>
        <taxon>Gonyaulacales</taxon>
        <taxon>Pyrocystaceae</taxon>
        <taxon>Alexandrium</taxon>
    </lineage>
</organism>
<dbReference type="SMART" id="SM00213">
    <property type="entry name" value="UBQ"/>
    <property type="match status" value="1"/>
</dbReference>
<dbReference type="GO" id="GO:0031593">
    <property type="term" value="F:polyubiquitin modification-dependent protein binding"/>
    <property type="evidence" value="ECO:0007669"/>
    <property type="project" value="TreeGrafter"/>
</dbReference>
<accession>A0A7S4T0H8</accession>
<feature type="region of interest" description="Disordered" evidence="1">
    <location>
        <begin position="504"/>
        <end position="536"/>
    </location>
</feature>
<protein>
    <recommendedName>
        <fullName evidence="2">Ubiquitin-like domain-containing protein</fullName>
    </recommendedName>
</protein>
<feature type="compositionally biased region" description="Low complexity" evidence="1">
    <location>
        <begin position="231"/>
        <end position="240"/>
    </location>
</feature>
<feature type="compositionally biased region" description="Low complexity" evidence="1">
    <location>
        <begin position="195"/>
        <end position="205"/>
    </location>
</feature>
<feature type="region of interest" description="Disordered" evidence="1">
    <location>
        <begin position="283"/>
        <end position="322"/>
    </location>
</feature>
<dbReference type="GO" id="GO:0051787">
    <property type="term" value="F:misfolded protein binding"/>
    <property type="evidence" value="ECO:0007669"/>
    <property type="project" value="TreeGrafter"/>
</dbReference>
<evidence type="ECO:0000313" key="3">
    <source>
        <dbReference type="EMBL" id="CAE4659804.1"/>
    </source>
</evidence>
<feature type="compositionally biased region" description="Pro residues" evidence="1">
    <location>
        <begin position="215"/>
        <end position="230"/>
    </location>
</feature>
<dbReference type="AlphaFoldDB" id="A0A7S4T0H8"/>
<feature type="compositionally biased region" description="Gly residues" evidence="1">
    <location>
        <begin position="293"/>
        <end position="304"/>
    </location>
</feature>
<sequence>MDDENGATASATSSSTPAPAAAEAEPPVYEVSVKCIDGSTTKLEVPSDLRGSDVKELIAERLGVPMDRQRLIFRGRVLKDDDIVGQHISENGLTLHMVQRPGPPPGADAARSSAAQPAGGEGPAPPDGQPQPGQVHFQFTQADGGGIPLGMPQVDLSQVLGTVFGAVGRGAGLGVHAAPIDVGFAGGGTGGRGAGAAPAPGTQPGSRPGATSPALEPPQGQPPPPPPAPGDPLIAAGGPARNGPNAAVALQPLQIIFQQGLGNLAHFIPLLLNENGPPVAAGAPLAGASRNRTGGGGQVAGGGAASPTAAQGAQGSGDVPARDSMPWRDLRRLHQHLARLLGRPNPHRTLPPANMPVSELYSFLAVLLNAITQLGVAVGDFQASIADGTWPHPRYRLQLAMAMVAAARTLRGVATATTMQSGFPEVVGPAASAHGGAGDAAAAPRGSVADDGIRGGSSSGAPAAPGASSDSEEVPPDDLVRAEAHGGLSEEDDRLEQLVEAAGVPTSVPAPGGQQGAVPREEGGATGDQADLPQAPPAGEAAQLMQMLPQLFGQLTQPFGGRGGGVATGAELDSLPPEVASCWHQWTQPERFRRVVAQAIQPPFSEAYLSGDATGSHRAPALPSLPEFLPLRWRRSAGRVDGLQDVPEPPEHLSRAYLSAFLRDLGRHVGSSSTYASIPQAQERYPHLAQLAGLFSPAEAPKEEQDEPAPGGARASTDSGVNHNP</sequence>
<feature type="region of interest" description="Disordered" evidence="1">
    <location>
        <begin position="94"/>
        <end position="149"/>
    </location>
</feature>
<feature type="region of interest" description="Disordered" evidence="1">
    <location>
        <begin position="191"/>
        <end position="240"/>
    </location>
</feature>
<feature type="compositionally biased region" description="Low complexity" evidence="1">
    <location>
        <begin position="107"/>
        <end position="118"/>
    </location>
</feature>
<feature type="region of interest" description="Disordered" evidence="1">
    <location>
        <begin position="431"/>
        <end position="476"/>
    </location>
</feature>
<gene>
    <name evidence="3" type="ORF">AMON00008_LOCUS59047</name>
</gene>